<proteinExistence type="inferred from homology"/>
<keyword evidence="3" id="KW-1003">Cell membrane</keyword>
<gene>
    <name evidence="9" type="ORF">D0435_07435</name>
</gene>
<keyword evidence="6 7" id="KW-0472">Membrane</keyword>
<evidence type="ECO:0000256" key="1">
    <source>
        <dbReference type="ARBA" id="ARBA00004651"/>
    </source>
</evidence>
<feature type="transmembrane region" description="Helical" evidence="7">
    <location>
        <begin position="127"/>
        <end position="148"/>
    </location>
</feature>
<feature type="transmembrane region" description="Helical" evidence="7">
    <location>
        <begin position="256"/>
        <end position="275"/>
    </location>
</feature>
<dbReference type="PANTHER" id="PTHR32322">
    <property type="entry name" value="INNER MEMBRANE TRANSPORTER"/>
    <property type="match status" value="1"/>
</dbReference>
<evidence type="ECO:0000313" key="9">
    <source>
        <dbReference type="EMBL" id="NBH61480.1"/>
    </source>
</evidence>
<sequence length="306" mass="32756">MNQGKSVYSKGIIIAVFSEVLFGLSFIFIRMCVNDVSVFTLLSWRTIVAFFAMTICAVLGIIKIDLKGKNLKPLLLLSFFQPVLYFIMETLGVQRTTAAESGVLLACIPIITMLFSAVFLRDKPTKLQIACMVVTVAGAVMIGMGGELTTSSSFLGYLFLLVAMCSESAYAITSQNIKGFNSAEKTYAMIVSGAVVFTGCALVEHAMNGTVVEFLTLPLHNSGFLVCILYLSLGCNLIAFLCANYSISIIGATKRAAFASIASVTSVLGGVFYLGETFTKTQIIATVLVLAGVYGVNRFGKNGEEA</sequence>
<dbReference type="InterPro" id="IPR050638">
    <property type="entry name" value="AA-Vitamin_Transporters"/>
</dbReference>
<feature type="transmembrane region" description="Helical" evidence="7">
    <location>
        <begin position="12"/>
        <end position="29"/>
    </location>
</feature>
<keyword evidence="5 7" id="KW-1133">Transmembrane helix</keyword>
<dbReference type="RefSeq" id="WP_160201762.1">
    <property type="nucleotide sequence ID" value="NZ_QXWK01000012.1"/>
</dbReference>
<evidence type="ECO:0000256" key="5">
    <source>
        <dbReference type="ARBA" id="ARBA00022989"/>
    </source>
</evidence>
<feature type="transmembrane region" description="Helical" evidence="7">
    <location>
        <begin position="74"/>
        <end position="91"/>
    </location>
</feature>
<evidence type="ECO:0000256" key="7">
    <source>
        <dbReference type="SAM" id="Phobius"/>
    </source>
</evidence>
<comment type="caution">
    <text evidence="9">The sequence shown here is derived from an EMBL/GenBank/DDBJ whole genome shotgun (WGS) entry which is preliminary data.</text>
</comment>
<dbReference type="Gene3D" id="1.10.3730.20">
    <property type="match status" value="1"/>
</dbReference>
<evidence type="ECO:0000256" key="2">
    <source>
        <dbReference type="ARBA" id="ARBA00007362"/>
    </source>
</evidence>
<evidence type="ECO:0000256" key="6">
    <source>
        <dbReference type="ARBA" id="ARBA00023136"/>
    </source>
</evidence>
<feature type="transmembrane region" description="Helical" evidence="7">
    <location>
        <begin position="154"/>
        <end position="173"/>
    </location>
</feature>
<evidence type="ECO:0000256" key="4">
    <source>
        <dbReference type="ARBA" id="ARBA00022692"/>
    </source>
</evidence>
<feature type="transmembrane region" description="Helical" evidence="7">
    <location>
        <begin position="103"/>
        <end position="120"/>
    </location>
</feature>
<dbReference type="InterPro" id="IPR037185">
    <property type="entry name" value="EmrE-like"/>
</dbReference>
<dbReference type="GO" id="GO:0005886">
    <property type="term" value="C:plasma membrane"/>
    <property type="evidence" value="ECO:0007669"/>
    <property type="project" value="UniProtKB-SubCell"/>
</dbReference>
<accession>A0A845QH77</accession>
<dbReference type="PANTHER" id="PTHR32322:SF18">
    <property type="entry name" value="S-ADENOSYLMETHIONINE_S-ADENOSYLHOMOCYSTEINE TRANSPORTER"/>
    <property type="match status" value="1"/>
</dbReference>
<evidence type="ECO:0000256" key="3">
    <source>
        <dbReference type="ARBA" id="ARBA00022475"/>
    </source>
</evidence>
<dbReference type="SUPFAM" id="SSF103481">
    <property type="entry name" value="Multidrug resistance efflux transporter EmrE"/>
    <property type="match status" value="2"/>
</dbReference>
<feature type="transmembrane region" description="Helical" evidence="7">
    <location>
        <begin position="41"/>
        <end position="62"/>
    </location>
</feature>
<dbReference type="AlphaFoldDB" id="A0A845QH77"/>
<evidence type="ECO:0000259" key="8">
    <source>
        <dbReference type="Pfam" id="PF00892"/>
    </source>
</evidence>
<organism evidence="9 10">
    <name type="scientific">Anaerotruncus colihominis</name>
    <dbReference type="NCBI Taxonomy" id="169435"/>
    <lineage>
        <taxon>Bacteria</taxon>
        <taxon>Bacillati</taxon>
        <taxon>Bacillota</taxon>
        <taxon>Clostridia</taxon>
        <taxon>Eubacteriales</taxon>
        <taxon>Oscillospiraceae</taxon>
        <taxon>Anaerotruncus</taxon>
    </lineage>
</organism>
<feature type="domain" description="EamA" evidence="8">
    <location>
        <begin position="155"/>
        <end position="297"/>
    </location>
</feature>
<evidence type="ECO:0000313" key="10">
    <source>
        <dbReference type="Proteomes" id="UP000446866"/>
    </source>
</evidence>
<dbReference type="Pfam" id="PF00892">
    <property type="entry name" value="EamA"/>
    <property type="match status" value="2"/>
</dbReference>
<feature type="domain" description="EamA" evidence="8">
    <location>
        <begin position="10"/>
        <end position="143"/>
    </location>
</feature>
<keyword evidence="10" id="KW-1185">Reference proteome</keyword>
<keyword evidence="4 7" id="KW-0812">Transmembrane</keyword>
<reference evidence="9 10" key="1">
    <citation type="submission" date="2018-08" db="EMBL/GenBank/DDBJ databases">
        <title>Murine metabolic-syndrome-specific gut microbial biobank.</title>
        <authorList>
            <person name="Liu C."/>
        </authorList>
    </citation>
    <scope>NUCLEOTIDE SEQUENCE [LARGE SCALE GENOMIC DNA]</scope>
    <source>
        <strain evidence="9 10">28</strain>
    </source>
</reference>
<comment type="similarity">
    <text evidence="2">Belongs to the EamA transporter family.</text>
</comment>
<name>A0A845QH77_9FIRM</name>
<protein>
    <submittedName>
        <fullName evidence="9">DMT family transporter</fullName>
    </submittedName>
</protein>
<dbReference type="Proteomes" id="UP000446866">
    <property type="component" value="Unassembled WGS sequence"/>
</dbReference>
<comment type="subcellular location">
    <subcellularLocation>
        <location evidence="1">Cell membrane</location>
        <topology evidence="1">Multi-pass membrane protein</topology>
    </subcellularLocation>
</comment>
<feature type="transmembrane region" description="Helical" evidence="7">
    <location>
        <begin position="223"/>
        <end position="244"/>
    </location>
</feature>
<feature type="transmembrane region" description="Helical" evidence="7">
    <location>
        <begin position="281"/>
        <end position="300"/>
    </location>
</feature>
<feature type="transmembrane region" description="Helical" evidence="7">
    <location>
        <begin position="185"/>
        <end position="203"/>
    </location>
</feature>
<dbReference type="InterPro" id="IPR000620">
    <property type="entry name" value="EamA_dom"/>
</dbReference>
<dbReference type="EMBL" id="QXWK01000012">
    <property type="protein sequence ID" value="NBH61480.1"/>
    <property type="molecule type" value="Genomic_DNA"/>
</dbReference>